<dbReference type="Proteomes" id="UP001265746">
    <property type="component" value="Unassembled WGS sequence"/>
</dbReference>
<name>A0AAD9SAZ3_PHOAM</name>
<evidence type="ECO:0000313" key="1">
    <source>
        <dbReference type="EMBL" id="KAK2602800.1"/>
    </source>
</evidence>
<comment type="caution">
    <text evidence="1">The sequence shown here is derived from an EMBL/GenBank/DDBJ whole genome shotgun (WGS) entry which is preliminary data.</text>
</comment>
<protein>
    <submittedName>
        <fullName evidence="1">Uncharacterized protein</fullName>
    </submittedName>
</protein>
<accession>A0AAD9SAZ3</accession>
<organism evidence="1 2">
    <name type="scientific">Phomopsis amygdali</name>
    <name type="common">Fusicoccum amygdali</name>
    <dbReference type="NCBI Taxonomy" id="1214568"/>
    <lineage>
        <taxon>Eukaryota</taxon>
        <taxon>Fungi</taxon>
        <taxon>Dikarya</taxon>
        <taxon>Ascomycota</taxon>
        <taxon>Pezizomycotina</taxon>
        <taxon>Sordariomycetes</taxon>
        <taxon>Sordariomycetidae</taxon>
        <taxon>Diaporthales</taxon>
        <taxon>Diaporthaceae</taxon>
        <taxon>Diaporthe</taxon>
    </lineage>
</organism>
<dbReference type="EMBL" id="JAUJFL010000005">
    <property type="protein sequence ID" value="KAK2602800.1"/>
    <property type="molecule type" value="Genomic_DNA"/>
</dbReference>
<evidence type="ECO:0000313" key="2">
    <source>
        <dbReference type="Proteomes" id="UP001265746"/>
    </source>
</evidence>
<gene>
    <name evidence="1" type="ORF">N8I77_009305</name>
</gene>
<proteinExistence type="predicted"/>
<reference evidence="1" key="1">
    <citation type="submission" date="2023-06" db="EMBL/GenBank/DDBJ databases">
        <authorList>
            <person name="Noh H."/>
        </authorList>
    </citation>
    <scope>NUCLEOTIDE SEQUENCE</scope>
    <source>
        <strain evidence="1">DUCC20226</strain>
    </source>
</reference>
<keyword evidence="2" id="KW-1185">Reference proteome</keyword>
<dbReference type="AlphaFoldDB" id="A0AAD9SAZ3"/>
<sequence length="149" mass="15928">MNQQLSGCSTIPGSAIPSFSLRSTKLSSMCTPLSPPAKPCSRSVRPGPAGARILHASRILACGGCAVLDSWIRGPLEISPNCWLISKHKVGHASTASRRCPFCLGIGASPPTFLSLGEPIYEHFTPQYGAPLPGTRRQGSMRKELIWKD</sequence>